<accession>A0A835B4V5</accession>
<protein>
    <recommendedName>
        <fullName evidence="3">Reverse transcriptase zinc-binding domain-containing protein</fullName>
    </recommendedName>
</protein>
<proteinExistence type="predicted"/>
<evidence type="ECO:0000313" key="1">
    <source>
        <dbReference type="EMBL" id="KAF8687289.1"/>
    </source>
</evidence>
<dbReference type="EMBL" id="JACEFO010002056">
    <property type="protein sequence ID" value="KAF8687289.1"/>
    <property type="molecule type" value="Genomic_DNA"/>
</dbReference>
<comment type="caution">
    <text evidence="1">The sequence shown here is derived from an EMBL/GenBank/DDBJ whole genome shotgun (WGS) entry which is preliminary data.</text>
</comment>
<dbReference type="Proteomes" id="UP000636709">
    <property type="component" value="Unassembled WGS sequence"/>
</dbReference>
<gene>
    <name evidence="1" type="ORF">HU200_042969</name>
</gene>
<dbReference type="AlphaFoldDB" id="A0A835B4V5"/>
<dbReference type="OrthoDB" id="1938430at2759"/>
<sequence>MRETRDHLLFECDFAKHCWTLINIVWSGHLGIHGGILTARETSRNPSSWTFFSLQHGRYGSIIMP</sequence>
<evidence type="ECO:0008006" key="3">
    <source>
        <dbReference type="Google" id="ProtNLM"/>
    </source>
</evidence>
<evidence type="ECO:0000313" key="2">
    <source>
        <dbReference type="Proteomes" id="UP000636709"/>
    </source>
</evidence>
<organism evidence="1 2">
    <name type="scientific">Digitaria exilis</name>
    <dbReference type="NCBI Taxonomy" id="1010633"/>
    <lineage>
        <taxon>Eukaryota</taxon>
        <taxon>Viridiplantae</taxon>
        <taxon>Streptophyta</taxon>
        <taxon>Embryophyta</taxon>
        <taxon>Tracheophyta</taxon>
        <taxon>Spermatophyta</taxon>
        <taxon>Magnoliopsida</taxon>
        <taxon>Liliopsida</taxon>
        <taxon>Poales</taxon>
        <taxon>Poaceae</taxon>
        <taxon>PACMAD clade</taxon>
        <taxon>Panicoideae</taxon>
        <taxon>Panicodae</taxon>
        <taxon>Paniceae</taxon>
        <taxon>Anthephorinae</taxon>
        <taxon>Digitaria</taxon>
    </lineage>
</organism>
<keyword evidence="2" id="KW-1185">Reference proteome</keyword>
<reference evidence="1" key="1">
    <citation type="submission" date="2020-07" db="EMBL/GenBank/DDBJ databases">
        <title>Genome sequence and genetic diversity analysis of an under-domesticated orphan crop, white fonio (Digitaria exilis).</title>
        <authorList>
            <person name="Bennetzen J.L."/>
            <person name="Chen S."/>
            <person name="Ma X."/>
            <person name="Wang X."/>
            <person name="Yssel A.E.J."/>
            <person name="Chaluvadi S.R."/>
            <person name="Johnson M."/>
            <person name="Gangashetty P."/>
            <person name="Hamidou F."/>
            <person name="Sanogo M.D."/>
            <person name="Zwaenepoel A."/>
            <person name="Wallace J."/>
            <person name="Van De Peer Y."/>
            <person name="Van Deynze A."/>
        </authorList>
    </citation>
    <scope>NUCLEOTIDE SEQUENCE</scope>
    <source>
        <tissue evidence="1">Leaves</tissue>
    </source>
</reference>
<name>A0A835B4V5_9POAL</name>